<evidence type="ECO:0000256" key="1">
    <source>
        <dbReference type="ARBA" id="ARBA00022490"/>
    </source>
</evidence>
<dbReference type="EMBL" id="JAOSID010000010">
    <property type="protein sequence ID" value="MDO8168252.1"/>
    <property type="molecule type" value="Genomic_DNA"/>
</dbReference>
<comment type="similarity">
    <text evidence="5">Belongs to the YqgF HJR family.</text>
</comment>
<dbReference type="CDD" id="cd16964">
    <property type="entry name" value="YqgF"/>
    <property type="match status" value="1"/>
</dbReference>
<dbReference type="NCBIfam" id="TIGR00250">
    <property type="entry name" value="RNAse_H_YqgF"/>
    <property type="match status" value="1"/>
</dbReference>
<keyword evidence="1 5" id="KW-0963">Cytoplasm</keyword>
<dbReference type="InterPro" id="IPR005227">
    <property type="entry name" value="YqgF"/>
</dbReference>
<evidence type="ECO:0000256" key="5">
    <source>
        <dbReference type="HAMAP-Rule" id="MF_00651"/>
    </source>
</evidence>
<organism evidence="7 8">
    <name type="scientific">Candidatus Phytoplasma melaleucae</name>
    <dbReference type="NCBI Taxonomy" id="2982630"/>
    <lineage>
        <taxon>Bacteria</taxon>
        <taxon>Bacillati</taxon>
        <taxon>Mycoplasmatota</taxon>
        <taxon>Mollicutes</taxon>
        <taxon>Acholeplasmatales</taxon>
        <taxon>Acholeplasmataceae</taxon>
        <taxon>Candidatus Phytoplasma</taxon>
    </lineage>
</organism>
<keyword evidence="8" id="KW-1185">Reference proteome</keyword>
<sequence>MNDMNNSYLGLDLGEKTLGIAFSRFGLIAHNLKTLTFNKHQYTNLILPLKKTIEELNIKMVILGNPKHMNNCEGIKSKISIMFQKKMQKSFPLIKVILWDERLSTQQAINIMHQKNYNKQKITKLKDEVSAMIILQSFLNYQKHLTF</sequence>
<evidence type="ECO:0000256" key="2">
    <source>
        <dbReference type="ARBA" id="ARBA00022517"/>
    </source>
</evidence>
<evidence type="ECO:0000313" key="7">
    <source>
        <dbReference type="EMBL" id="MDO8168252.1"/>
    </source>
</evidence>
<comment type="caution">
    <text evidence="7">The sequence shown here is derived from an EMBL/GenBank/DDBJ whole genome shotgun (WGS) entry which is preliminary data.</text>
</comment>
<dbReference type="InterPro" id="IPR006641">
    <property type="entry name" value="YqgF/RNaseH-like_dom"/>
</dbReference>
<gene>
    <name evidence="7" type="primary">ruvX</name>
    <name evidence="7" type="ORF">OC680_02040</name>
</gene>
<dbReference type="Pfam" id="PF03652">
    <property type="entry name" value="RuvX"/>
    <property type="match status" value="1"/>
</dbReference>
<evidence type="ECO:0000256" key="4">
    <source>
        <dbReference type="ARBA" id="ARBA00022801"/>
    </source>
</evidence>
<proteinExistence type="inferred from homology"/>
<dbReference type="EC" id="3.1.-.-" evidence="5"/>
<evidence type="ECO:0000259" key="6">
    <source>
        <dbReference type="SMART" id="SM00732"/>
    </source>
</evidence>
<evidence type="ECO:0000313" key="8">
    <source>
        <dbReference type="Proteomes" id="UP001172036"/>
    </source>
</evidence>
<dbReference type="RefSeq" id="WP_304515455.1">
    <property type="nucleotide sequence ID" value="NZ_JAOSID010000010.1"/>
</dbReference>
<evidence type="ECO:0000256" key="3">
    <source>
        <dbReference type="ARBA" id="ARBA00022722"/>
    </source>
</evidence>
<keyword evidence="3 5" id="KW-0540">Nuclease</keyword>
<keyword evidence="4 5" id="KW-0378">Hydrolase</keyword>
<dbReference type="SUPFAM" id="SSF53098">
    <property type="entry name" value="Ribonuclease H-like"/>
    <property type="match status" value="1"/>
</dbReference>
<dbReference type="InterPro" id="IPR037027">
    <property type="entry name" value="YqgF/RNaseH-like_dom_sf"/>
</dbReference>
<dbReference type="PANTHER" id="PTHR33317:SF4">
    <property type="entry name" value="POLYNUCLEOTIDYL TRANSFERASE, RIBONUCLEASE H-LIKE SUPERFAMILY PROTEIN"/>
    <property type="match status" value="1"/>
</dbReference>
<reference evidence="7 8" key="1">
    <citation type="journal article" date="2023" name="Int. J. Syst. Evol. Microbiol.">
        <title>The observation of taxonomic boundaries for the 16SrII and 16SrXXV phytoplasmas using genome-based delimitation.</title>
        <authorList>
            <person name="Rodrigues Jardim B."/>
            <person name="Tran-Nguyen L.T.T."/>
            <person name="Gambley C."/>
            <person name="Al-Sadi A.M."/>
            <person name="Al-Subhi A.M."/>
            <person name="Foissac X."/>
            <person name="Salar P."/>
            <person name="Cai H."/>
            <person name="Yang J.Y."/>
            <person name="Davis R."/>
            <person name="Jones L."/>
            <person name="Rodoni B."/>
            <person name="Constable F.E."/>
        </authorList>
    </citation>
    <scope>NUCLEOTIDE SEQUENCE [LARGE SCALE GENOMIC DNA]</scope>
    <source>
        <strain evidence="7">BAWM-155c</strain>
    </source>
</reference>
<dbReference type="InterPro" id="IPR012337">
    <property type="entry name" value="RNaseH-like_sf"/>
</dbReference>
<dbReference type="SMART" id="SM00732">
    <property type="entry name" value="YqgFc"/>
    <property type="match status" value="1"/>
</dbReference>
<dbReference type="PANTHER" id="PTHR33317">
    <property type="entry name" value="POLYNUCLEOTIDYL TRANSFERASE, RIBONUCLEASE H-LIKE SUPERFAMILY PROTEIN"/>
    <property type="match status" value="1"/>
</dbReference>
<dbReference type="Gene3D" id="3.30.420.140">
    <property type="entry name" value="YqgF/RNase H-like domain"/>
    <property type="match status" value="1"/>
</dbReference>
<protein>
    <recommendedName>
        <fullName evidence="5">Putative pre-16S rRNA nuclease</fullName>
        <ecNumber evidence="5">3.1.-.-</ecNumber>
    </recommendedName>
</protein>
<dbReference type="Proteomes" id="UP001172036">
    <property type="component" value="Unassembled WGS sequence"/>
</dbReference>
<dbReference type="HAMAP" id="MF_00651">
    <property type="entry name" value="Nuclease_YqgF"/>
    <property type="match status" value="1"/>
</dbReference>
<feature type="domain" description="YqgF/RNase H-like" evidence="6">
    <location>
        <begin position="6"/>
        <end position="108"/>
    </location>
</feature>
<name>A0ABT9DE15_9MOLU</name>
<accession>A0ABT9DE15</accession>
<keyword evidence="2 5" id="KW-0690">Ribosome biogenesis</keyword>
<comment type="function">
    <text evidence="5">Could be a nuclease involved in processing of the 5'-end of pre-16S rRNA.</text>
</comment>
<comment type="subcellular location">
    <subcellularLocation>
        <location evidence="5">Cytoplasm</location>
    </subcellularLocation>
</comment>